<accession>A0A3D9L0E1</accession>
<dbReference type="InterPro" id="IPR051689">
    <property type="entry name" value="Sterol_desaturase/TMEM195"/>
</dbReference>
<dbReference type="Proteomes" id="UP000256779">
    <property type="component" value="Unassembled WGS sequence"/>
</dbReference>
<evidence type="ECO:0000256" key="3">
    <source>
        <dbReference type="ARBA" id="ARBA00022989"/>
    </source>
</evidence>
<dbReference type="AlphaFoldDB" id="A0A3D9L0E1"/>
<evidence type="ECO:0000259" key="8">
    <source>
        <dbReference type="Pfam" id="PF04116"/>
    </source>
</evidence>
<feature type="transmembrane region" description="Helical" evidence="7">
    <location>
        <begin position="301"/>
        <end position="319"/>
    </location>
</feature>
<comment type="caution">
    <text evidence="9">The sequence shown here is derived from an EMBL/GenBank/DDBJ whole genome shotgun (WGS) entry which is preliminary data.</text>
</comment>
<dbReference type="PANTHER" id="PTHR21624">
    <property type="entry name" value="STEROL DESATURASE-RELATED PROTEIN"/>
    <property type="match status" value="1"/>
</dbReference>
<keyword evidence="6 7" id="KW-0472">Membrane</keyword>
<evidence type="ECO:0000313" key="9">
    <source>
        <dbReference type="EMBL" id="RED93375.1"/>
    </source>
</evidence>
<dbReference type="GO" id="GO:0006643">
    <property type="term" value="P:membrane lipid metabolic process"/>
    <property type="evidence" value="ECO:0007669"/>
    <property type="project" value="TreeGrafter"/>
</dbReference>
<evidence type="ECO:0000256" key="6">
    <source>
        <dbReference type="ARBA" id="ARBA00023136"/>
    </source>
</evidence>
<feature type="transmembrane region" description="Helical" evidence="7">
    <location>
        <begin position="6"/>
        <end position="23"/>
    </location>
</feature>
<dbReference type="OrthoDB" id="9770329at2"/>
<sequence length="415" mass="48913">MNVYAFIIPIVLVLLLAEIIYSIRTKNGMYPFQDTVTNIATGIGNQCVNLAVAFFVYKWYGWLYQFAPWEIPATWYWLLILLIFQDFIFYWFHRIGHTINIFWAAHMPHHSSEELNLSVGIRASFTQRLFQFLFFDWILVLVGFSPEMVYAMAAVHLLLAYWHHTQLIKKLGWFEKFFVTPSHHRVHHGVNPQYLDKNYSEFLIIWDKLFGTFEEEREEVCYGVTHPPRTWDPIFINFQYWKQLWDDAVATRSWWDKVRLWFMPLGWRPPDLRTNEKKQLGYTRKEQVKYVSKQYKGVRPYLIVQIVLAMAYLMVTVDLSNPLTYVHRLVLSIGVFLMIIAWGGLLQARRWSLGVEVLRLVYMAIALVVVLDFAGMMAYTSWLTIVAGLCAGGSILYCTFFVKKKELESPQLAYS</sequence>
<dbReference type="InterPro" id="IPR006694">
    <property type="entry name" value="Fatty_acid_hydroxylase"/>
</dbReference>
<evidence type="ECO:0000256" key="5">
    <source>
        <dbReference type="ARBA" id="ARBA00023098"/>
    </source>
</evidence>
<keyword evidence="2 7" id="KW-0812">Transmembrane</keyword>
<evidence type="ECO:0000313" key="10">
    <source>
        <dbReference type="Proteomes" id="UP000256779"/>
    </source>
</evidence>
<feature type="transmembrane region" description="Helical" evidence="7">
    <location>
        <begin position="325"/>
        <end position="345"/>
    </location>
</feature>
<protein>
    <submittedName>
        <fullName evidence="9">Sterol desaturase/sphingolipid hydroxylase (Fatty acid hydroxylase superfamily)</fullName>
    </submittedName>
</protein>
<proteinExistence type="predicted"/>
<feature type="transmembrane region" description="Helical" evidence="7">
    <location>
        <begin position="382"/>
        <end position="402"/>
    </location>
</feature>
<comment type="subcellular location">
    <subcellularLocation>
        <location evidence="1">Endomembrane system</location>
        <topology evidence="1">Multi-pass membrane protein</topology>
    </subcellularLocation>
</comment>
<feature type="transmembrane region" description="Helical" evidence="7">
    <location>
        <begin position="148"/>
        <end position="164"/>
    </location>
</feature>
<feature type="transmembrane region" description="Helical" evidence="7">
    <location>
        <begin position="75"/>
        <end position="92"/>
    </location>
</feature>
<evidence type="ECO:0000256" key="1">
    <source>
        <dbReference type="ARBA" id="ARBA00004127"/>
    </source>
</evidence>
<feature type="domain" description="Fatty acid hydroxylase" evidence="8">
    <location>
        <begin position="79"/>
        <end position="212"/>
    </location>
</feature>
<feature type="transmembrane region" description="Helical" evidence="7">
    <location>
        <begin position="35"/>
        <end position="55"/>
    </location>
</feature>
<dbReference type="Pfam" id="PF04116">
    <property type="entry name" value="FA_hydroxylase"/>
    <property type="match status" value="1"/>
</dbReference>
<keyword evidence="5" id="KW-0443">Lipid metabolism</keyword>
<organism evidence="9 10">
    <name type="scientific">Marinoscillum furvescens DSM 4134</name>
    <dbReference type="NCBI Taxonomy" id="1122208"/>
    <lineage>
        <taxon>Bacteria</taxon>
        <taxon>Pseudomonadati</taxon>
        <taxon>Bacteroidota</taxon>
        <taxon>Cytophagia</taxon>
        <taxon>Cytophagales</taxon>
        <taxon>Reichenbachiellaceae</taxon>
        <taxon>Marinoscillum</taxon>
    </lineage>
</organism>
<name>A0A3D9L0E1_MARFU</name>
<dbReference type="GO" id="GO:0050479">
    <property type="term" value="F:glyceryl-ether monooxygenase activity"/>
    <property type="evidence" value="ECO:0007669"/>
    <property type="project" value="TreeGrafter"/>
</dbReference>
<reference evidence="9 10" key="1">
    <citation type="submission" date="2018-07" db="EMBL/GenBank/DDBJ databases">
        <title>Genomic Encyclopedia of Type Strains, Phase IV (KMG-IV): sequencing the most valuable type-strain genomes for metagenomic binning, comparative biology and taxonomic classification.</title>
        <authorList>
            <person name="Goeker M."/>
        </authorList>
    </citation>
    <scope>NUCLEOTIDE SEQUENCE [LARGE SCALE GENOMIC DNA]</scope>
    <source>
        <strain evidence="9 10">DSM 4134</strain>
    </source>
</reference>
<dbReference type="RefSeq" id="WP_115869912.1">
    <property type="nucleotide sequence ID" value="NZ_QREG01000025.1"/>
</dbReference>
<dbReference type="PANTHER" id="PTHR21624:SF1">
    <property type="entry name" value="ALKYLGLYCEROL MONOOXYGENASE"/>
    <property type="match status" value="1"/>
</dbReference>
<keyword evidence="4" id="KW-0560">Oxidoreductase</keyword>
<dbReference type="EMBL" id="QREG01000025">
    <property type="protein sequence ID" value="RED93375.1"/>
    <property type="molecule type" value="Genomic_DNA"/>
</dbReference>
<dbReference type="GO" id="GO:0016020">
    <property type="term" value="C:membrane"/>
    <property type="evidence" value="ECO:0007669"/>
    <property type="project" value="GOC"/>
</dbReference>
<feature type="transmembrane region" description="Helical" evidence="7">
    <location>
        <begin position="357"/>
        <end position="376"/>
    </location>
</feature>
<keyword evidence="10" id="KW-1185">Reference proteome</keyword>
<gene>
    <name evidence="9" type="ORF">C7460_12520</name>
</gene>
<dbReference type="GO" id="GO:0012505">
    <property type="term" value="C:endomembrane system"/>
    <property type="evidence" value="ECO:0007669"/>
    <property type="project" value="UniProtKB-SubCell"/>
</dbReference>
<evidence type="ECO:0000256" key="7">
    <source>
        <dbReference type="SAM" id="Phobius"/>
    </source>
</evidence>
<dbReference type="GO" id="GO:0005506">
    <property type="term" value="F:iron ion binding"/>
    <property type="evidence" value="ECO:0007669"/>
    <property type="project" value="InterPro"/>
</dbReference>
<keyword evidence="3 7" id="KW-1133">Transmembrane helix</keyword>
<dbReference type="GO" id="GO:0008610">
    <property type="term" value="P:lipid biosynthetic process"/>
    <property type="evidence" value="ECO:0007669"/>
    <property type="project" value="InterPro"/>
</dbReference>
<evidence type="ECO:0000256" key="4">
    <source>
        <dbReference type="ARBA" id="ARBA00023002"/>
    </source>
</evidence>
<evidence type="ECO:0000256" key="2">
    <source>
        <dbReference type="ARBA" id="ARBA00022692"/>
    </source>
</evidence>